<evidence type="ECO:0000313" key="3">
    <source>
        <dbReference type="Proteomes" id="UP001174136"/>
    </source>
</evidence>
<reference evidence="2" key="1">
    <citation type="journal article" date="2023" name="Front. Mar. Sci.">
        <title>A new Merluccius polli reference genome to investigate the effects of global change in West African waters.</title>
        <authorList>
            <person name="Mateo J.L."/>
            <person name="Blanco-Fernandez C."/>
            <person name="Garcia-Vazquez E."/>
            <person name="Machado-Schiaffino G."/>
        </authorList>
    </citation>
    <scope>NUCLEOTIDE SEQUENCE</scope>
    <source>
        <strain evidence="2">C29</strain>
        <tissue evidence="2">Fin</tissue>
    </source>
</reference>
<dbReference type="EMBL" id="JAOPHQ010004268">
    <property type="protein sequence ID" value="KAK0140151.1"/>
    <property type="molecule type" value="Genomic_DNA"/>
</dbReference>
<dbReference type="PANTHER" id="PTHR37162">
    <property type="entry name" value="HAT FAMILY DIMERISATION DOMAINCONTAINING PROTEIN-RELATED"/>
    <property type="match status" value="1"/>
</dbReference>
<evidence type="ECO:0000313" key="2">
    <source>
        <dbReference type="EMBL" id="KAK0140151.1"/>
    </source>
</evidence>
<dbReference type="PANTHER" id="PTHR37162:SF11">
    <property type="match status" value="1"/>
</dbReference>
<accession>A0AA47NVG9</accession>
<name>A0AA47NVG9_MERPO</name>
<keyword evidence="3" id="KW-1185">Reference proteome</keyword>
<evidence type="ECO:0000256" key="1">
    <source>
        <dbReference type="SAM" id="MobiDB-lite"/>
    </source>
</evidence>
<dbReference type="AlphaFoldDB" id="A0AA47NVG9"/>
<protein>
    <submittedName>
        <fullName evidence="2">Uncharacterized protein</fullName>
    </submittedName>
</protein>
<proteinExistence type="predicted"/>
<comment type="caution">
    <text evidence="2">The sequence shown here is derived from an EMBL/GenBank/DDBJ whole genome shotgun (WGS) entry which is preliminary data.</text>
</comment>
<feature type="region of interest" description="Disordered" evidence="1">
    <location>
        <begin position="18"/>
        <end position="43"/>
    </location>
</feature>
<gene>
    <name evidence="2" type="ORF">N1851_022906</name>
</gene>
<sequence>MRGHNAQLPMAMFCTTSSTTSLPTTSTALSSTSPALTPTTASSTTTSSVNRCTTITTSTIQAEVLWCLDLATKHHSFRSSDGIGELFQHMFPDSEIAKSFALGKDKTSYIIKFGIAPYFKKQLVKAINNAGPFVLMFDESLNQSSKKKTDGYTYSFFGGWSRYFGSEFLGHGRADDLLQHIKECVAQLNMTQLLSVGMDGPNVNFKLLDLLQKAHAELYGGAQVLMVGSCGLHTLHNAMKAGFTAWQIDKLLRALHFLFHNVPARREDYTNITGSSCFPLSFCGHRWVENVPVAERVLEVWPMIQKYVDAAEAKKVQKPNTASYDAILAAQSLLLRFIKRELLQDRTPLQLIKLDISEEKNWVSLKRVDIGLGAESAIKAILGKPGTKIGELSVLQLRKECLQCLIKIVKKLQE</sequence>
<organism evidence="2 3">
    <name type="scientific">Merluccius polli</name>
    <name type="common">Benguela hake</name>
    <name type="synonym">Merluccius cadenati</name>
    <dbReference type="NCBI Taxonomy" id="89951"/>
    <lineage>
        <taxon>Eukaryota</taxon>
        <taxon>Metazoa</taxon>
        <taxon>Chordata</taxon>
        <taxon>Craniata</taxon>
        <taxon>Vertebrata</taxon>
        <taxon>Euteleostomi</taxon>
        <taxon>Actinopterygii</taxon>
        <taxon>Neopterygii</taxon>
        <taxon>Teleostei</taxon>
        <taxon>Neoteleostei</taxon>
        <taxon>Acanthomorphata</taxon>
        <taxon>Zeiogadaria</taxon>
        <taxon>Gadariae</taxon>
        <taxon>Gadiformes</taxon>
        <taxon>Gadoidei</taxon>
        <taxon>Merlucciidae</taxon>
        <taxon>Merluccius</taxon>
    </lineage>
</organism>
<dbReference type="Proteomes" id="UP001174136">
    <property type="component" value="Unassembled WGS sequence"/>
</dbReference>